<protein>
    <submittedName>
        <fullName evidence="1">DUF1476 domain-containing protein</fullName>
    </submittedName>
</protein>
<dbReference type="EMBL" id="VJWA01000001">
    <property type="protein sequence ID" value="TRW17062.1"/>
    <property type="molecule type" value="Genomic_DNA"/>
</dbReference>
<dbReference type="AlphaFoldDB" id="A0A552UFR0"/>
<keyword evidence="2" id="KW-1185">Reference proteome</keyword>
<dbReference type="Pfam" id="PF07345">
    <property type="entry name" value="ATPaseInh_sub_z"/>
    <property type="match status" value="1"/>
</dbReference>
<evidence type="ECO:0000313" key="2">
    <source>
        <dbReference type="Proteomes" id="UP000317894"/>
    </source>
</evidence>
<dbReference type="OrthoDB" id="9810387at2"/>
<evidence type="ECO:0000313" key="1">
    <source>
        <dbReference type="EMBL" id="TRW17062.1"/>
    </source>
</evidence>
<dbReference type="RefSeq" id="WP_143554606.1">
    <property type="nucleotide sequence ID" value="NZ_VJWA01000001.1"/>
</dbReference>
<dbReference type="Gene3D" id="1.10.790.20">
    <property type="entry name" value="Domain of unknown function DUF1476"/>
    <property type="match status" value="1"/>
</dbReference>
<dbReference type="PIRSF" id="PIRSF031780">
    <property type="entry name" value="UCP031780"/>
    <property type="match status" value="1"/>
</dbReference>
<name>A0A552UFR0_9SPHN</name>
<dbReference type="InterPro" id="IPR038293">
    <property type="entry name" value="ATPase_inh_sub_z_sf"/>
</dbReference>
<proteinExistence type="predicted"/>
<dbReference type="Proteomes" id="UP000317894">
    <property type="component" value="Unassembled WGS sequence"/>
</dbReference>
<organism evidence="1 2">
    <name type="scientific">Glacieibacterium frigidum</name>
    <dbReference type="NCBI Taxonomy" id="2593303"/>
    <lineage>
        <taxon>Bacteria</taxon>
        <taxon>Pseudomonadati</taxon>
        <taxon>Pseudomonadota</taxon>
        <taxon>Alphaproteobacteria</taxon>
        <taxon>Sphingomonadales</taxon>
        <taxon>Sphingosinicellaceae</taxon>
        <taxon>Glacieibacterium</taxon>
    </lineage>
</organism>
<comment type="caution">
    <text evidence="1">The sequence shown here is derived from an EMBL/GenBank/DDBJ whole genome shotgun (WGS) entry which is preliminary data.</text>
</comment>
<sequence length="104" mass="11576">MTTFDTRQKAFEDKFARDADLQFKVTARRNRLLGLWAAERLGMTPEAASDYAKSVVAADFEEAGEEDVFRKVAADLGDAATEAEIRAAMQSTFTEAQRQYMDAA</sequence>
<reference evidence="1 2" key="1">
    <citation type="submission" date="2019-07" db="EMBL/GenBank/DDBJ databases">
        <title>Novel species isolated from glacier.</title>
        <authorList>
            <person name="Liu Q."/>
            <person name="Xin Y.-H."/>
        </authorList>
    </citation>
    <scope>NUCLEOTIDE SEQUENCE [LARGE SCALE GENOMIC DNA]</scope>
    <source>
        <strain evidence="1 2">LB1R16</strain>
    </source>
</reference>
<gene>
    <name evidence="1" type="ORF">FMM06_02305</name>
</gene>
<dbReference type="InterPro" id="IPR009945">
    <property type="entry name" value="ATPase_inh_sub_z"/>
</dbReference>
<accession>A0A552UFR0</accession>